<feature type="coiled-coil region" evidence="1">
    <location>
        <begin position="22"/>
        <end position="49"/>
    </location>
</feature>
<name>A0A2N5GNW0_9BACI</name>
<dbReference type="Proteomes" id="UP000235114">
    <property type="component" value="Unassembled WGS sequence"/>
</dbReference>
<dbReference type="RefSeq" id="WP_101576596.1">
    <property type="nucleotide sequence ID" value="NZ_PGVA01000014.1"/>
</dbReference>
<organism evidence="2 4">
    <name type="scientific">Bacillus canaveralius</name>
    <dbReference type="NCBI Taxonomy" id="1403243"/>
    <lineage>
        <taxon>Bacteria</taxon>
        <taxon>Bacillati</taxon>
        <taxon>Bacillota</taxon>
        <taxon>Bacilli</taxon>
        <taxon>Bacillales</taxon>
        <taxon>Bacillaceae</taxon>
        <taxon>Bacillus</taxon>
    </lineage>
</organism>
<gene>
    <name evidence="2" type="ORF">CU635_07730</name>
    <name evidence="3" type="ORF">CVD25_12275</name>
</gene>
<reference evidence="2 4" key="1">
    <citation type="submission" date="2017-11" db="EMBL/GenBank/DDBJ databases">
        <title>Comparitive Functional Genomics of Dry Heat Resistant strains isolated from the Viking Spacecraft.</title>
        <authorList>
            <person name="Seuylemezian A."/>
            <person name="Cooper K."/>
            <person name="Vaishampayan P."/>
        </authorList>
    </citation>
    <scope>NUCLEOTIDE SEQUENCE [LARGE SCALE GENOMIC DNA]</scope>
    <source>
        <strain evidence="2 4">M4.6</strain>
    </source>
</reference>
<dbReference type="Pfam" id="PF11068">
    <property type="entry name" value="YlqD"/>
    <property type="match status" value="1"/>
</dbReference>
<dbReference type="EMBL" id="PGVA01000014">
    <property type="protein sequence ID" value="PLR84188.1"/>
    <property type="molecule type" value="Genomic_DNA"/>
</dbReference>
<evidence type="ECO:0000256" key="1">
    <source>
        <dbReference type="SAM" id="Coils"/>
    </source>
</evidence>
<protein>
    <recommendedName>
        <fullName evidence="6">YlqD protein</fullName>
    </recommendedName>
</protein>
<evidence type="ECO:0000313" key="2">
    <source>
        <dbReference type="EMBL" id="PLR84188.1"/>
    </source>
</evidence>
<sequence length="130" mass="15500">MKILQTVVVKQVLTDKSKNVLFEKYQENKKQLQKECDQLRFELKKVERSKKFQTDSLKKHFEREVQLRQEKIKLLDFQMEQLHMLPLGSELKEKELQAIVEIHEGDSWDNILHGKTVVVKDGIVAEIRER</sequence>
<comment type="caution">
    <text evidence="2">The sequence shown here is derived from an EMBL/GenBank/DDBJ whole genome shotgun (WGS) entry which is preliminary data.</text>
</comment>
<evidence type="ECO:0000313" key="5">
    <source>
        <dbReference type="Proteomes" id="UP000235114"/>
    </source>
</evidence>
<dbReference type="Proteomes" id="UP000234951">
    <property type="component" value="Unassembled WGS sequence"/>
</dbReference>
<evidence type="ECO:0000313" key="3">
    <source>
        <dbReference type="EMBL" id="PLR96166.1"/>
    </source>
</evidence>
<dbReference type="EMBL" id="PGVD01000033">
    <property type="protein sequence ID" value="PLR96166.1"/>
    <property type="molecule type" value="Genomic_DNA"/>
</dbReference>
<dbReference type="Gene3D" id="6.10.140.1110">
    <property type="match status" value="1"/>
</dbReference>
<reference evidence="3 5" key="2">
    <citation type="submission" date="2017-12" db="EMBL/GenBank/DDBJ databases">
        <title>Comparative Functional Genomics of Dry Heat Resistant strains isolated from the Viking Spacecraft.</title>
        <authorList>
            <person name="Seuylemezian A."/>
            <person name="Cooper K."/>
            <person name="Vaishampayan P."/>
        </authorList>
    </citation>
    <scope>NUCLEOTIDE SEQUENCE [LARGE SCALE GENOMIC DNA]</scope>
    <source>
        <strain evidence="3 5">ATCC 29669</strain>
    </source>
</reference>
<accession>A0A2N5GNW0</accession>
<dbReference type="OrthoDB" id="2375961at2"/>
<keyword evidence="5" id="KW-1185">Reference proteome</keyword>
<dbReference type="AlphaFoldDB" id="A0A2N5GNW0"/>
<evidence type="ECO:0000313" key="4">
    <source>
        <dbReference type="Proteomes" id="UP000234951"/>
    </source>
</evidence>
<proteinExistence type="predicted"/>
<dbReference type="InterPro" id="IPR021297">
    <property type="entry name" value="YlqD"/>
</dbReference>
<keyword evidence="1" id="KW-0175">Coiled coil</keyword>
<evidence type="ECO:0008006" key="6">
    <source>
        <dbReference type="Google" id="ProtNLM"/>
    </source>
</evidence>